<feature type="compositionally biased region" description="Acidic residues" evidence="8">
    <location>
        <begin position="270"/>
        <end position="303"/>
    </location>
</feature>
<dbReference type="AlphaFoldDB" id="A0A9P5GYN3"/>
<feature type="compositionally biased region" description="Basic residues" evidence="8">
    <location>
        <begin position="205"/>
        <end position="216"/>
    </location>
</feature>
<accession>A0A9P5GYN3</accession>
<feature type="compositionally biased region" description="Basic residues" evidence="8">
    <location>
        <begin position="331"/>
        <end position="340"/>
    </location>
</feature>
<evidence type="ECO:0000256" key="2">
    <source>
        <dbReference type="ARBA" id="ARBA00007117"/>
    </source>
</evidence>
<evidence type="ECO:0000256" key="8">
    <source>
        <dbReference type="SAM" id="MobiDB-lite"/>
    </source>
</evidence>
<protein>
    <recommendedName>
        <fullName evidence="11">Chromatin modification-related protein EAF7</fullName>
    </recommendedName>
</protein>
<comment type="subcellular location">
    <subcellularLocation>
        <location evidence="1">Nucleus</location>
    </subcellularLocation>
</comment>
<keyword evidence="6" id="KW-0539">Nucleus</keyword>
<feature type="compositionally biased region" description="Basic and acidic residues" evidence="8">
    <location>
        <begin position="221"/>
        <end position="269"/>
    </location>
</feature>
<dbReference type="GO" id="GO:0006325">
    <property type="term" value="P:chromatin organization"/>
    <property type="evidence" value="ECO:0007669"/>
    <property type="project" value="UniProtKB-KW"/>
</dbReference>
<gene>
    <name evidence="9" type="ORF">G7Z17_g9895</name>
</gene>
<evidence type="ECO:0000256" key="3">
    <source>
        <dbReference type="ARBA" id="ARBA00022853"/>
    </source>
</evidence>
<evidence type="ECO:0000256" key="5">
    <source>
        <dbReference type="ARBA" id="ARBA00023163"/>
    </source>
</evidence>
<evidence type="ECO:0000256" key="4">
    <source>
        <dbReference type="ARBA" id="ARBA00023015"/>
    </source>
</evidence>
<proteinExistence type="inferred from homology"/>
<dbReference type="Proteomes" id="UP000722485">
    <property type="component" value="Unassembled WGS sequence"/>
</dbReference>
<evidence type="ECO:0000256" key="6">
    <source>
        <dbReference type="ARBA" id="ARBA00023242"/>
    </source>
</evidence>
<evidence type="ECO:0008006" key="11">
    <source>
        <dbReference type="Google" id="ProtNLM"/>
    </source>
</evidence>
<comment type="caution">
    <text evidence="9">The sequence shown here is derived from an EMBL/GenBank/DDBJ whole genome shotgun (WGS) entry which is preliminary data.</text>
</comment>
<dbReference type="OrthoDB" id="5595141at2759"/>
<organism evidence="9 10">
    <name type="scientific">Cylindrodendrum hubeiense</name>
    <dbReference type="NCBI Taxonomy" id="595255"/>
    <lineage>
        <taxon>Eukaryota</taxon>
        <taxon>Fungi</taxon>
        <taxon>Dikarya</taxon>
        <taxon>Ascomycota</taxon>
        <taxon>Pezizomycotina</taxon>
        <taxon>Sordariomycetes</taxon>
        <taxon>Hypocreomycetidae</taxon>
        <taxon>Hypocreales</taxon>
        <taxon>Nectriaceae</taxon>
        <taxon>Cylindrodendrum</taxon>
    </lineage>
</organism>
<feature type="region of interest" description="Disordered" evidence="8">
    <location>
        <begin position="152"/>
        <end position="340"/>
    </location>
</feature>
<keyword evidence="10" id="KW-1185">Reference proteome</keyword>
<dbReference type="PANTHER" id="PTHR13581">
    <property type="entry name" value="MRG-BINDING PROTEIN"/>
    <property type="match status" value="1"/>
</dbReference>
<dbReference type="InterPro" id="IPR012423">
    <property type="entry name" value="Eaf7/MRGBP"/>
</dbReference>
<sequence>MPPRKRARGSQAAATPTPVRDDDAMDVDTPPPGDNADDAGDTKEPENNFNELWTDDQVASLFKGVIRWKPAGMHRHFRMIAISEHLRNHGFDPDLYPHTRIPYIWQKLRTYYNLEVIDERENFDEDETEDRYTEFSLPREQFLESMLQRAIADPSEAASSPPQLELSPVPSPPKKRKRGDTVSKTRGTSVEDTEEGTDAQSPAPKGKRSSSRRKRAASQAKTEKQEKQDKQDKQEKQEKQDRQEKQEKQDKAEKLEKQEKAEKAEKAETTEEEEEEEEEEEVEEEEAGDGDESGSSDEEEGSAEESGTPVSRTTRGANTNANKSRAAPARGRARPRRTRR</sequence>
<comment type="function">
    <text evidence="7">Component of the NuA4 histone acetyltransferase complex which is involved in transcriptional activation of selected genes principally by acetylation of nucleosomal histone H4 and H2A. The NuA4 complex is also involved in DNA repair.</text>
</comment>
<dbReference type="GO" id="GO:0005634">
    <property type="term" value="C:nucleus"/>
    <property type="evidence" value="ECO:0007669"/>
    <property type="project" value="UniProtKB-SubCell"/>
</dbReference>
<evidence type="ECO:0000256" key="1">
    <source>
        <dbReference type="ARBA" id="ARBA00004123"/>
    </source>
</evidence>
<keyword evidence="4" id="KW-0805">Transcription regulation</keyword>
<dbReference type="GO" id="GO:0035267">
    <property type="term" value="C:NuA4 histone acetyltransferase complex"/>
    <property type="evidence" value="ECO:0007669"/>
    <property type="project" value="TreeGrafter"/>
</dbReference>
<name>A0A9P5GYN3_9HYPO</name>
<reference evidence="9" key="1">
    <citation type="submission" date="2020-03" db="EMBL/GenBank/DDBJ databases">
        <title>Draft Genome Sequence of Cylindrodendrum hubeiense.</title>
        <authorList>
            <person name="Buettner E."/>
            <person name="Kellner H."/>
        </authorList>
    </citation>
    <scope>NUCLEOTIDE SEQUENCE</scope>
    <source>
        <strain evidence="9">IHI 201604</strain>
    </source>
</reference>
<dbReference type="Pfam" id="PF07904">
    <property type="entry name" value="Eaf7"/>
    <property type="match status" value="1"/>
</dbReference>
<dbReference type="EMBL" id="JAANBB010000300">
    <property type="protein sequence ID" value="KAF7544514.1"/>
    <property type="molecule type" value="Genomic_DNA"/>
</dbReference>
<dbReference type="GO" id="GO:0006357">
    <property type="term" value="P:regulation of transcription by RNA polymerase II"/>
    <property type="evidence" value="ECO:0007669"/>
    <property type="project" value="TreeGrafter"/>
</dbReference>
<evidence type="ECO:0000313" key="9">
    <source>
        <dbReference type="EMBL" id="KAF7544514.1"/>
    </source>
</evidence>
<dbReference type="PANTHER" id="PTHR13581:SF5">
    <property type="entry name" value="MRG_MORF4L-BINDING PROTEIN"/>
    <property type="match status" value="1"/>
</dbReference>
<keyword evidence="3" id="KW-0156">Chromatin regulator</keyword>
<keyword evidence="5" id="KW-0804">Transcription</keyword>
<evidence type="ECO:0000256" key="7">
    <source>
        <dbReference type="ARBA" id="ARBA00025178"/>
    </source>
</evidence>
<evidence type="ECO:0000313" key="10">
    <source>
        <dbReference type="Proteomes" id="UP000722485"/>
    </source>
</evidence>
<comment type="similarity">
    <text evidence="2">Belongs to the EAF7 family.</text>
</comment>
<feature type="region of interest" description="Disordered" evidence="8">
    <location>
        <begin position="1"/>
        <end position="49"/>
    </location>
</feature>
<feature type="compositionally biased region" description="Polar residues" evidence="8">
    <location>
        <begin position="308"/>
        <end position="323"/>
    </location>
</feature>